<comment type="caution">
    <text evidence="1">The sequence shown here is derived from an EMBL/GenBank/DDBJ whole genome shotgun (WGS) entry which is preliminary data.</text>
</comment>
<keyword evidence="2" id="KW-1185">Reference proteome</keyword>
<dbReference type="Proteomes" id="UP000636800">
    <property type="component" value="Chromosome 6"/>
</dbReference>
<gene>
    <name evidence="1" type="ORF">HPP92_013611</name>
</gene>
<proteinExistence type="predicted"/>
<dbReference type="PANTHER" id="PTHR31198">
    <property type="entry name" value="COILED-COIL DOMAIN-CONTAINING PROTEIN 84"/>
    <property type="match status" value="1"/>
</dbReference>
<dbReference type="EMBL" id="JADCNL010000006">
    <property type="protein sequence ID" value="KAG0476770.1"/>
    <property type="molecule type" value="Genomic_DNA"/>
</dbReference>
<dbReference type="OrthoDB" id="1058301at2759"/>
<protein>
    <recommendedName>
        <fullName evidence="3">TITAN-like protein</fullName>
    </recommendedName>
</protein>
<evidence type="ECO:0008006" key="3">
    <source>
        <dbReference type="Google" id="ProtNLM"/>
    </source>
</evidence>
<dbReference type="PANTHER" id="PTHR31198:SF1">
    <property type="entry name" value="CENTROSOMAL AT-AC SPLICING FACTOR"/>
    <property type="match status" value="1"/>
</dbReference>
<dbReference type="InterPro" id="IPR028015">
    <property type="entry name" value="CCDC84-like"/>
</dbReference>
<evidence type="ECO:0000313" key="2">
    <source>
        <dbReference type="Proteomes" id="UP000636800"/>
    </source>
</evidence>
<organism evidence="1 2">
    <name type="scientific">Vanilla planifolia</name>
    <name type="common">Vanilla</name>
    <dbReference type="NCBI Taxonomy" id="51239"/>
    <lineage>
        <taxon>Eukaryota</taxon>
        <taxon>Viridiplantae</taxon>
        <taxon>Streptophyta</taxon>
        <taxon>Embryophyta</taxon>
        <taxon>Tracheophyta</taxon>
        <taxon>Spermatophyta</taxon>
        <taxon>Magnoliopsida</taxon>
        <taxon>Liliopsida</taxon>
        <taxon>Asparagales</taxon>
        <taxon>Orchidaceae</taxon>
        <taxon>Vanilloideae</taxon>
        <taxon>Vanilleae</taxon>
        <taxon>Vanilla</taxon>
    </lineage>
</organism>
<evidence type="ECO:0000313" key="1">
    <source>
        <dbReference type="EMBL" id="KAG0476770.1"/>
    </source>
</evidence>
<dbReference type="AlphaFoldDB" id="A0A835UY59"/>
<dbReference type="Pfam" id="PF14968">
    <property type="entry name" value="CCDC84"/>
    <property type="match status" value="2"/>
</dbReference>
<reference evidence="1 2" key="1">
    <citation type="journal article" date="2020" name="Nat. Food">
        <title>A phased Vanilla planifolia genome enables genetic improvement of flavour and production.</title>
        <authorList>
            <person name="Hasing T."/>
            <person name="Tang H."/>
            <person name="Brym M."/>
            <person name="Khazi F."/>
            <person name="Huang T."/>
            <person name="Chambers A.H."/>
        </authorList>
    </citation>
    <scope>NUCLEOTIDE SEQUENCE [LARGE SCALE GENOMIC DNA]</scope>
    <source>
        <tissue evidence="1">Leaf</tissue>
    </source>
</reference>
<sequence length="363" mass="40620">MPPAGSEVATKTNVKGKRTVSGESFEFCDVCNLNHDQGRRHKFFPAHVRAIADALSRFSKKLADIRFFVRNPMLLRPEHSSLCRIWCIFCAVDIHEIGGSFVCGNAISHLGSNEHLTNLKRFLWKHGGGIDRVDSFRISETELLKWEKGCENLKIAASNEGAIGPVLKTSKDIQFQYELNSSSLVDHAGKIGKGDTQGNAVDVQSANYLQSNAVAPMQAQIVLPSDGCQPNVHTGGLPPWLDTSDQHENSLVNYGTDVKNLSLSAQKGKSRKLNPNRVGAAWAEKRRIEIELEKRGEIIRNSVDDNWLPNFGRVWQAGTRKESRKQFEIENHKLLKSEMSSKSSFTLQPYISKRMRTEFSSKD</sequence>
<accession>A0A835UY59</accession>
<name>A0A835UY59_VANPL</name>